<protein>
    <recommendedName>
        <fullName evidence="2">Mitochondria-eating protein C-terminal domain-containing protein</fullName>
    </recommendedName>
</protein>
<dbReference type="EnsemblMetazoa" id="G28709.1">
    <property type="protein sequence ID" value="G28709.1:cds"/>
    <property type="gene ID" value="G28709"/>
</dbReference>
<evidence type="ECO:0000313" key="3">
    <source>
        <dbReference type="EnsemblMetazoa" id="G28709.1:cds"/>
    </source>
</evidence>
<keyword evidence="1" id="KW-0175">Coiled coil</keyword>
<dbReference type="InterPro" id="IPR031981">
    <property type="entry name" value="MIEAP_C"/>
</dbReference>
<sequence>MTAINEHGEDLHKEIDNIIQKLKSDLDEIDSKNLALLKKQEDKITSIISEITKVIAKLKMLMNSDDVRLISAYKFRNAEFRRLPPKLTVSLPSFIPQNINKKQLGSLSVITRSDPYSPPKIAEQFSQLYDNEWTDAFSDKYSMTEEVVITKLLQITEESYKYCKDFSSKRYTDIVADLTLSKRAEPNDLLKSLQEMGALVYESFYRELGLGHEWKKSVEPFIKECVRICWLMVDRDNPIYMKSSEKRGSEFDTDLYRYYTRSGQKVDYIVWPALFLHENGPLLCKGVAQPMAGK</sequence>
<feature type="domain" description="Mitochondria-eating protein C-terminal" evidence="2">
    <location>
        <begin position="215"/>
        <end position="289"/>
    </location>
</feature>
<reference evidence="3" key="1">
    <citation type="submission" date="2022-08" db="UniProtKB">
        <authorList>
            <consortium name="EnsemblMetazoa"/>
        </authorList>
    </citation>
    <scope>IDENTIFICATION</scope>
    <source>
        <strain evidence="3">05x7-T-G4-1.051#20</strain>
    </source>
</reference>
<evidence type="ECO:0000259" key="2">
    <source>
        <dbReference type="Pfam" id="PF16026"/>
    </source>
</evidence>
<dbReference type="EnsemblMetazoa" id="G28709.2">
    <property type="protein sequence ID" value="G28709.2:cds"/>
    <property type="gene ID" value="G28709"/>
</dbReference>
<feature type="coiled-coil region" evidence="1">
    <location>
        <begin position="12"/>
        <end position="39"/>
    </location>
</feature>
<accession>A0A8W8LML1</accession>
<keyword evidence="4" id="KW-1185">Reference proteome</keyword>
<organism evidence="3 4">
    <name type="scientific">Magallana gigas</name>
    <name type="common">Pacific oyster</name>
    <name type="synonym">Crassostrea gigas</name>
    <dbReference type="NCBI Taxonomy" id="29159"/>
    <lineage>
        <taxon>Eukaryota</taxon>
        <taxon>Metazoa</taxon>
        <taxon>Spiralia</taxon>
        <taxon>Lophotrochozoa</taxon>
        <taxon>Mollusca</taxon>
        <taxon>Bivalvia</taxon>
        <taxon>Autobranchia</taxon>
        <taxon>Pteriomorphia</taxon>
        <taxon>Ostreida</taxon>
        <taxon>Ostreoidea</taxon>
        <taxon>Ostreidae</taxon>
        <taxon>Magallana</taxon>
    </lineage>
</organism>
<dbReference type="AlphaFoldDB" id="A0A8W8LML1"/>
<dbReference type="Proteomes" id="UP000005408">
    <property type="component" value="Unassembled WGS sequence"/>
</dbReference>
<proteinExistence type="predicted"/>
<evidence type="ECO:0000313" key="4">
    <source>
        <dbReference type="Proteomes" id="UP000005408"/>
    </source>
</evidence>
<dbReference type="Pfam" id="PF16026">
    <property type="entry name" value="MIEAP"/>
    <property type="match status" value="1"/>
</dbReference>
<evidence type="ECO:0000256" key="1">
    <source>
        <dbReference type="SAM" id="Coils"/>
    </source>
</evidence>
<name>A0A8W8LML1_MAGGI</name>